<protein>
    <recommendedName>
        <fullName evidence="8">Glyoxylate/hydroxypyruvate reductase B</fullName>
        <ecNumber evidence="6">1.1.1.79</ecNumber>
        <ecNumber evidence="7">1.1.1.81</ecNumber>
    </recommendedName>
</protein>
<dbReference type="PROSITE" id="PS00065">
    <property type="entry name" value="D_2_HYDROXYACID_DH_1"/>
    <property type="match status" value="1"/>
</dbReference>
<feature type="domain" description="D-isomer specific 2-hydroxyacid dehydrogenase NAD-binding" evidence="11">
    <location>
        <begin position="108"/>
        <end position="286"/>
    </location>
</feature>
<dbReference type="SUPFAM" id="SSF51735">
    <property type="entry name" value="NAD(P)-binding Rossmann-fold domains"/>
    <property type="match status" value="1"/>
</dbReference>
<evidence type="ECO:0000259" key="10">
    <source>
        <dbReference type="Pfam" id="PF00389"/>
    </source>
</evidence>
<keyword evidence="13" id="KW-1185">Reference proteome</keyword>
<evidence type="ECO:0000259" key="11">
    <source>
        <dbReference type="Pfam" id="PF02826"/>
    </source>
</evidence>
<dbReference type="InterPro" id="IPR036291">
    <property type="entry name" value="NAD(P)-bd_dom_sf"/>
</dbReference>
<dbReference type="GO" id="GO:0005829">
    <property type="term" value="C:cytosol"/>
    <property type="evidence" value="ECO:0007669"/>
    <property type="project" value="TreeGrafter"/>
</dbReference>
<organism evidence="12 13">
    <name type="scientific">Halalkalibacter wakoensis JCM 9140</name>
    <dbReference type="NCBI Taxonomy" id="1236970"/>
    <lineage>
        <taxon>Bacteria</taxon>
        <taxon>Bacillati</taxon>
        <taxon>Bacillota</taxon>
        <taxon>Bacilli</taxon>
        <taxon>Bacillales</taxon>
        <taxon>Bacillaceae</taxon>
        <taxon>Halalkalibacter</taxon>
    </lineage>
</organism>
<dbReference type="EC" id="1.1.1.79" evidence="6"/>
<dbReference type="GO" id="GO:0030267">
    <property type="term" value="F:glyoxylate reductase (NADPH) activity"/>
    <property type="evidence" value="ECO:0007669"/>
    <property type="project" value="UniProtKB-EC"/>
</dbReference>
<accession>W4Q2R7</accession>
<comment type="catalytic activity">
    <reaction evidence="4">
        <text>glycolate + NADP(+) = glyoxylate + NADPH + H(+)</text>
        <dbReference type="Rhea" id="RHEA:10992"/>
        <dbReference type="ChEBI" id="CHEBI:15378"/>
        <dbReference type="ChEBI" id="CHEBI:29805"/>
        <dbReference type="ChEBI" id="CHEBI:36655"/>
        <dbReference type="ChEBI" id="CHEBI:57783"/>
        <dbReference type="ChEBI" id="CHEBI:58349"/>
        <dbReference type="EC" id="1.1.1.79"/>
    </reaction>
</comment>
<name>W4Q2R7_9BACI</name>
<dbReference type="Pfam" id="PF00389">
    <property type="entry name" value="2-Hacid_dh"/>
    <property type="match status" value="1"/>
</dbReference>
<dbReference type="GO" id="GO:0016618">
    <property type="term" value="F:hydroxypyruvate reductase [NAD(P)H] activity"/>
    <property type="evidence" value="ECO:0007669"/>
    <property type="project" value="UniProtKB-EC"/>
</dbReference>
<feature type="domain" description="D-isomer specific 2-hydroxyacid dehydrogenase catalytic" evidence="10">
    <location>
        <begin position="4"/>
        <end position="317"/>
    </location>
</feature>
<dbReference type="GO" id="GO:0051287">
    <property type="term" value="F:NAD binding"/>
    <property type="evidence" value="ECO:0007669"/>
    <property type="project" value="InterPro"/>
</dbReference>
<dbReference type="InterPro" id="IPR029752">
    <property type="entry name" value="D-isomer_DH_CS1"/>
</dbReference>
<dbReference type="Pfam" id="PF02826">
    <property type="entry name" value="2-Hacid_dh_C"/>
    <property type="match status" value="1"/>
</dbReference>
<dbReference type="RefSeq" id="WP_034745926.1">
    <property type="nucleotide sequence ID" value="NZ_BAUT01000023.1"/>
</dbReference>
<evidence type="ECO:0000256" key="8">
    <source>
        <dbReference type="ARBA" id="ARBA00073362"/>
    </source>
</evidence>
<dbReference type="PANTHER" id="PTHR10996">
    <property type="entry name" value="2-HYDROXYACID DEHYDROGENASE-RELATED"/>
    <property type="match status" value="1"/>
</dbReference>
<evidence type="ECO:0000256" key="9">
    <source>
        <dbReference type="RuleBase" id="RU003719"/>
    </source>
</evidence>
<dbReference type="Gene3D" id="3.40.50.720">
    <property type="entry name" value="NAD(P)-binding Rossmann-like Domain"/>
    <property type="match status" value="2"/>
</dbReference>
<dbReference type="InterPro" id="IPR006140">
    <property type="entry name" value="D-isomer_DH_NAD-bd"/>
</dbReference>
<sequence length="319" mass="35334">MKIVITCKLPHEVIEPLQAKYDVVMWEKEGEPMERARLLHEIEEAHGLFTNVADQIDAELLEKATNLKVISTMAVGFDNIDVETAKQKGIVIGHTPGVLTEATADLTFALLMATGRRIVEGMDVLRQDEWKSWAPFFLTGQEIYGKTIGIIGMGRIGLGVARRAKGFSMNILYHNRSHNKEAEETLGATYCKLDDLLTQADYVVLLAPSTKDTYKMMGKEQFAKMKNSAIFINTSRGTNVDEEALYHALEAGDIYAAGLDVFDPEPISSSHPLLRLRNVTALPHIGSAAIETRLEMARLACENLVNGLEDKPLVHEVKA</sequence>
<dbReference type="InterPro" id="IPR006139">
    <property type="entry name" value="D-isomer_2_OHA_DH_cat_dom"/>
</dbReference>
<evidence type="ECO:0000313" key="13">
    <source>
        <dbReference type="Proteomes" id="UP000018890"/>
    </source>
</evidence>
<dbReference type="EMBL" id="BAUT01000023">
    <property type="protein sequence ID" value="GAE26371.1"/>
    <property type="molecule type" value="Genomic_DNA"/>
</dbReference>
<evidence type="ECO:0000256" key="3">
    <source>
        <dbReference type="ARBA" id="ARBA00052239"/>
    </source>
</evidence>
<evidence type="ECO:0000256" key="4">
    <source>
        <dbReference type="ARBA" id="ARBA00052769"/>
    </source>
</evidence>
<dbReference type="OrthoDB" id="9805416at2"/>
<evidence type="ECO:0000256" key="7">
    <source>
        <dbReference type="ARBA" id="ARBA00066674"/>
    </source>
</evidence>
<dbReference type="SUPFAM" id="SSF52283">
    <property type="entry name" value="Formate/glycerate dehydrogenase catalytic domain-like"/>
    <property type="match status" value="1"/>
</dbReference>
<dbReference type="CDD" id="cd05301">
    <property type="entry name" value="GDH"/>
    <property type="match status" value="1"/>
</dbReference>
<dbReference type="EC" id="1.1.1.81" evidence="7"/>
<dbReference type="InterPro" id="IPR050223">
    <property type="entry name" value="D-isomer_2-hydroxyacid_DH"/>
</dbReference>
<dbReference type="AlphaFoldDB" id="W4Q2R7"/>
<proteinExistence type="inferred from homology"/>
<comment type="catalytic activity">
    <reaction evidence="2">
        <text>(R)-glycerate + NAD(+) = 3-hydroxypyruvate + NADH + H(+)</text>
        <dbReference type="Rhea" id="RHEA:17905"/>
        <dbReference type="ChEBI" id="CHEBI:15378"/>
        <dbReference type="ChEBI" id="CHEBI:16659"/>
        <dbReference type="ChEBI" id="CHEBI:17180"/>
        <dbReference type="ChEBI" id="CHEBI:57540"/>
        <dbReference type="ChEBI" id="CHEBI:57945"/>
        <dbReference type="EC" id="1.1.1.81"/>
    </reaction>
</comment>
<evidence type="ECO:0000313" key="12">
    <source>
        <dbReference type="EMBL" id="GAE26371.1"/>
    </source>
</evidence>
<evidence type="ECO:0000256" key="1">
    <source>
        <dbReference type="ARBA" id="ARBA00023002"/>
    </source>
</evidence>
<comment type="caution">
    <text evidence="12">The sequence shown here is derived from an EMBL/GenBank/DDBJ whole genome shotgun (WGS) entry which is preliminary data.</text>
</comment>
<keyword evidence="1 9" id="KW-0560">Oxidoreductase</keyword>
<evidence type="ECO:0000256" key="2">
    <source>
        <dbReference type="ARBA" id="ARBA00051801"/>
    </source>
</evidence>
<dbReference type="Proteomes" id="UP000018890">
    <property type="component" value="Unassembled WGS sequence"/>
</dbReference>
<evidence type="ECO:0000256" key="6">
    <source>
        <dbReference type="ARBA" id="ARBA00066661"/>
    </source>
</evidence>
<comment type="similarity">
    <text evidence="5">Belongs to the D-isomer specific 2-hydroxyacid dehydrogenase family. GhrB subfamily.</text>
</comment>
<reference evidence="12" key="1">
    <citation type="journal article" date="2014" name="Genome Announc.">
        <title>Draft Genome Sequences of Three Alkaliphilic Bacillus Strains, Bacillus wakoensis JCM 9140T, Bacillus akibai JCM 9157T, and Bacillus hemicellulosilyticus JCM 9152T.</title>
        <authorList>
            <person name="Yuki M."/>
            <person name="Oshima K."/>
            <person name="Suda W."/>
            <person name="Oshida Y."/>
            <person name="Kitamura K."/>
            <person name="Iida T."/>
            <person name="Hattori M."/>
            <person name="Ohkuma M."/>
        </authorList>
    </citation>
    <scope>NUCLEOTIDE SEQUENCE [LARGE SCALE GENOMIC DNA]</scope>
    <source>
        <strain evidence="12">JCM 9140</strain>
    </source>
</reference>
<dbReference type="PANTHER" id="PTHR10996:SF283">
    <property type="entry name" value="GLYOXYLATE_HYDROXYPYRUVATE REDUCTASE B"/>
    <property type="match status" value="1"/>
</dbReference>
<dbReference type="FunFam" id="3.40.50.720:FF:000026">
    <property type="entry name" value="Glyoxylate/hydroxypyruvate reductase B"/>
    <property type="match status" value="1"/>
</dbReference>
<evidence type="ECO:0000256" key="5">
    <source>
        <dbReference type="ARBA" id="ARBA00061278"/>
    </source>
</evidence>
<dbReference type="STRING" id="1236970.JCM9140_2426"/>
<comment type="catalytic activity">
    <reaction evidence="3">
        <text>(R)-glycerate + NADP(+) = 3-hydroxypyruvate + NADPH + H(+)</text>
        <dbReference type="Rhea" id="RHEA:18657"/>
        <dbReference type="ChEBI" id="CHEBI:15378"/>
        <dbReference type="ChEBI" id="CHEBI:16659"/>
        <dbReference type="ChEBI" id="CHEBI:17180"/>
        <dbReference type="ChEBI" id="CHEBI:57783"/>
        <dbReference type="ChEBI" id="CHEBI:58349"/>
        <dbReference type="EC" id="1.1.1.81"/>
    </reaction>
</comment>
<gene>
    <name evidence="12" type="ORF">JCM9140_2426</name>
</gene>